<dbReference type="AlphaFoldDB" id="A0A1M6H540"/>
<feature type="transmembrane region" description="Helical" evidence="8">
    <location>
        <begin position="12"/>
        <end position="35"/>
    </location>
</feature>
<dbReference type="InterPro" id="IPR002549">
    <property type="entry name" value="AI-2E-like"/>
</dbReference>
<dbReference type="RefSeq" id="WP_188118448.1">
    <property type="nucleotide sequence ID" value="NZ_FQZP01000029.1"/>
</dbReference>
<feature type="transmembrane region" description="Helical" evidence="8">
    <location>
        <begin position="329"/>
        <end position="362"/>
    </location>
</feature>
<evidence type="ECO:0000256" key="7">
    <source>
        <dbReference type="ARBA" id="ARBA00023136"/>
    </source>
</evidence>
<dbReference type="PANTHER" id="PTHR21716:SF53">
    <property type="entry name" value="PERMEASE PERM-RELATED"/>
    <property type="match status" value="1"/>
</dbReference>
<keyword evidence="7 8" id="KW-0472">Membrane</keyword>
<dbReference type="Proteomes" id="UP000324781">
    <property type="component" value="Unassembled WGS sequence"/>
</dbReference>
<gene>
    <name evidence="9" type="ORF">SAMN05444373_102927</name>
</gene>
<evidence type="ECO:0000313" key="10">
    <source>
        <dbReference type="Proteomes" id="UP000324781"/>
    </source>
</evidence>
<dbReference type="Pfam" id="PF01594">
    <property type="entry name" value="AI-2E_transport"/>
    <property type="match status" value="1"/>
</dbReference>
<evidence type="ECO:0000256" key="3">
    <source>
        <dbReference type="ARBA" id="ARBA00022448"/>
    </source>
</evidence>
<proteinExistence type="inferred from homology"/>
<keyword evidence="4" id="KW-1003">Cell membrane</keyword>
<name>A0A1M6H540_9FIRM</name>
<keyword evidence="3" id="KW-0813">Transport</keyword>
<feature type="transmembrane region" description="Helical" evidence="8">
    <location>
        <begin position="176"/>
        <end position="195"/>
    </location>
</feature>
<evidence type="ECO:0000256" key="2">
    <source>
        <dbReference type="ARBA" id="ARBA00009773"/>
    </source>
</evidence>
<feature type="transmembrane region" description="Helical" evidence="8">
    <location>
        <begin position="238"/>
        <end position="258"/>
    </location>
</feature>
<organism evidence="9 10">
    <name type="scientific">Thermoclostridium caenicola</name>
    <dbReference type="NCBI Taxonomy" id="659425"/>
    <lineage>
        <taxon>Bacteria</taxon>
        <taxon>Bacillati</taxon>
        <taxon>Bacillota</taxon>
        <taxon>Clostridia</taxon>
        <taxon>Eubacteriales</taxon>
        <taxon>Oscillospiraceae</taxon>
        <taxon>Thermoclostridium</taxon>
    </lineage>
</organism>
<dbReference type="GO" id="GO:0055085">
    <property type="term" value="P:transmembrane transport"/>
    <property type="evidence" value="ECO:0007669"/>
    <property type="project" value="TreeGrafter"/>
</dbReference>
<comment type="subcellular location">
    <subcellularLocation>
        <location evidence="1">Cell membrane</location>
        <topology evidence="1">Multi-pass membrane protein</topology>
    </subcellularLocation>
</comment>
<feature type="transmembrane region" description="Helical" evidence="8">
    <location>
        <begin position="298"/>
        <end position="317"/>
    </location>
</feature>
<evidence type="ECO:0000256" key="1">
    <source>
        <dbReference type="ARBA" id="ARBA00004651"/>
    </source>
</evidence>
<keyword evidence="10" id="KW-1185">Reference proteome</keyword>
<feature type="transmembrane region" description="Helical" evidence="8">
    <location>
        <begin position="264"/>
        <end position="291"/>
    </location>
</feature>
<comment type="similarity">
    <text evidence="2">Belongs to the autoinducer-2 exporter (AI-2E) (TC 2.A.86) family.</text>
</comment>
<feature type="transmembrane region" description="Helical" evidence="8">
    <location>
        <begin position="83"/>
        <end position="105"/>
    </location>
</feature>
<evidence type="ECO:0000256" key="6">
    <source>
        <dbReference type="ARBA" id="ARBA00022989"/>
    </source>
</evidence>
<evidence type="ECO:0000313" key="9">
    <source>
        <dbReference type="EMBL" id="SHJ17314.1"/>
    </source>
</evidence>
<accession>A0A1M6H540</accession>
<evidence type="ECO:0000256" key="4">
    <source>
        <dbReference type="ARBA" id="ARBA00022475"/>
    </source>
</evidence>
<keyword evidence="5 8" id="KW-0812">Transmembrane</keyword>
<dbReference type="EMBL" id="FQZP01000029">
    <property type="protein sequence ID" value="SHJ17314.1"/>
    <property type="molecule type" value="Genomic_DNA"/>
</dbReference>
<sequence>MVDEIKKAKTGLIQITYAIVLFMVLWHLEGILAFAGKVIGLISPFLYGIAIAYVLNLLMRLFERLFSFMDRSKTFLVRRLKRPLSILCVFLTLVIIVVAWMVLAIPQLSSSVSNIAANMPEYVADVERFLNKTIDDLGLKGGFWKNISLNWNEMVTRAGQFISSIFPRVFAFTKNFTGFILNMATGILISIYMLANKEKLLLILRKLLYAWLPKRFCNRLVDICVVANRTFKGYFSGMIINALIVGAISFSGTVVLGIPNAFLLSMILGVMGLFPIIGPLLGSILSFIIVLLVVPEKALLFVILLVVIQELDNILIYPRVVGRSIGLGGIWILFALLLGGSLFGIVGTIAGIPAFAVIWTIVRKLTHNRLRKKDIVIEP</sequence>
<evidence type="ECO:0000256" key="8">
    <source>
        <dbReference type="SAM" id="Phobius"/>
    </source>
</evidence>
<keyword evidence="6 8" id="KW-1133">Transmembrane helix</keyword>
<dbReference type="GO" id="GO:0005886">
    <property type="term" value="C:plasma membrane"/>
    <property type="evidence" value="ECO:0007669"/>
    <property type="project" value="UniProtKB-SubCell"/>
</dbReference>
<dbReference type="PANTHER" id="PTHR21716">
    <property type="entry name" value="TRANSMEMBRANE PROTEIN"/>
    <property type="match status" value="1"/>
</dbReference>
<evidence type="ECO:0000256" key="5">
    <source>
        <dbReference type="ARBA" id="ARBA00022692"/>
    </source>
</evidence>
<protein>
    <submittedName>
        <fullName evidence="9">Predicted PurR-regulated permease PerM</fullName>
    </submittedName>
</protein>
<feature type="transmembrane region" description="Helical" evidence="8">
    <location>
        <begin position="41"/>
        <end position="62"/>
    </location>
</feature>
<reference evidence="9 10" key="1">
    <citation type="submission" date="2016-11" db="EMBL/GenBank/DDBJ databases">
        <authorList>
            <person name="Varghese N."/>
            <person name="Submissions S."/>
        </authorList>
    </citation>
    <scope>NUCLEOTIDE SEQUENCE [LARGE SCALE GENOMIC DNA]</scope>
    <source>
        <strain evidence="9 10">DSM 19027</strain>
    </source>
</reference>